<dbReference type="KEGG" id="mpec:B9O19_02015"/>
<reference evidence="5 6" key="1">
    <citation type="submission" date="2017-04" db="EMBL/GenBank/DDBJ databases">
        <title>Monoglobus pectinilyticus 14 draft genome.</title>
        <authorList>
            <person name="Kim C."/>
            <person name="Rosendale D.I."/>
            <person name="Kelly W.J."/>
            <person name="Tannock G.W."/>
            <person name="Patchett M.L."/>
            <person name="Jordens J.Z."/>
        </authorList>
    </citation>
    <scope>NUCLEOTIDE SEQUENCE [LARGE SCALE GENOMIC DNA]</scope>
    <source>
        <strain evidence="5 6">14</strain>
    </source>
</reference>
<dbReference type="InterPro" id="IPR012334">
    <property type="entry name" value="Pectin_lyas_fold"/>
</dbReference>
<evidence type="ECO:0000256" key="1">
    <source>
        <dbReference type="ARBA" id="ARBA00008891"/>
    </source>
</evidence>
<dbReference type="GO" id="GO:0042545">
    <property type="term" value="P:cell wall modification"/>
    <property type="evidence" value="ECO:0007669"/>
    <property type="project" value="InterPro"/>
</dbReference>
<dbReference type="Proteomes" id="UP000235589">
    <property type="component" value="Chromosome"/>
</dbReference>
<dbReference type="EMBL" id="CP020991">
    <property type="protein sequence ID" value="AUO20159.1"/>
    <property type="molecule type" value="Genomic_DNA"/>
</dbReference>
<dbReference type="PANTHER" id="PTHR31321">
    <property type="entry name" value="ACYL-COA THIOESTER HYDROLASE YBHC-RELATED"/>
    <property type="match status" value="1"/>
</dbReference>
<dbReference type="InterPro" id="IPR000070">
    <property type="entry name" value="Pectinesterase_cat"/>
</dbReference>
<sequence>MSDNEINSWLQSRTYIGNEYNLDPEKNGRKDSPRERACALYTASDRVIIRDCRVVSKQDTIGINKNRIYFENCFLEGTTDYICGGAVAVMNNCTLNVGSAKPMDSNTGATDSACITAAGQSSGNGYLFYNCEVTGTDWATPSELGRPWNANAEVTYINTKINKCKRSGYTNKYLISDKGWTDMGDNKAEDARFGEYGSVDAETGKAITSSVSIRKKFMLNEWSMLEYNPYNYLRGSDNWDPSGMNRYYSEFDENASSINIDTSGEGDIILPEAADGYGYQWESDSTYASVDKDKNTISIIRPLYGDEPVETNISVYIRKNGTQYGAKKVIPLTIQPHSSAENTFSVNGTVSLSSASKEEVKVTVTLMQGGCPVKTLDVTVPAGQESADYAINNLPEGSYTAQISTDTREYTLMTDSSVELSGRSGETKELNISLSESMATPYPAKFTVDDLIKTEDMMRWSNGVDVTTSSDSTKPLKTASSASATNLLVKTPENYTAEYEKAFGPADSLRTNFTKKLGYINFCAESEESTPSIDTYISVYFSVSEEQAAKGPYKVYVLTNRKRNDSRISIETPKVGFVENLSADFVNMSTDTDGTGVHVIELPEFKAGTYEFKWYPVRTADGGTKVASDFFALRFLPVSETDGK</sequence>
<keyword evidence="6" id="KW-1185">Reference proteome</keyword>
<protein>
    <submittedName>
        <fullName evidence="5">Pectinesterase family 8</fullName>
    </submittedName>
</protein>
<dbReference type="SUPFAM" id="SSF51126">
    <property type="entry name" value="Pectin lyase-like"/>
    <property type="match status" value="1"/>
</dbReference>
<keyword evidence="3" id="KW-0063">Aspartyl esterase</keyword>
<name>A0A2K9P5F8_9FIRM</name>
<dbReference type="Gene3D" id="2.160.20.10">
    <property type="entry name" value="Single-stranded right-handed beta-helix, Pectin lyase-like"/>
    <property type="match status" value="1"/>
</dbReference>
<dbReference type="AlphaFoldDB" id="A0A2K9P5F8"/>
<gene>
    <name evidence="5" type="ORF">B9O19_02015</name>
</gene>
<dbReference type="InterPro" id="IPR011050">
    <property type="entry name" value="Pectin_lyase_fold/virulence"/>
</dbReference>
<evidence type="ECO:0000313" key="5">
    <source>
        <dbReference type="EMBL" id="AUO20159.1"/>
    </source>
</evidence>
<dbReference type="PANTHER" id="PTHR31321:SF57">
    <property type="entry name" value="PECTINESTERASE 53-RELATED"/>
    <property type="match status" value="1"/>
</dbReference>
<evidence type="ECO:0000256" key="3">
    <source>
        <dbReference type="ARBA" id="ARBA00023085"/>
    </source>
</evidence>
<accession>A0A2K9P5F8</accession>
<keyword evidence="2" id="KW-0378">Hydrolase</keyword>
<evidence type="ECO:0000313" key="6">
    <source>
        <dbReference type="Proteomes" id="UP000235589"/>
    </source>
</evidence>
<dbReference type="GO" id="GO:0030599">
    <property type="term" value="F:pectinesterase activity"/>
    <property type="evidence" value="ECO:0007669"/>
    <property type="project" value="InterPro"/>
</dbReference>
<comment type="similarity">
    <text evidence="1">Belongs to the pectinesterase family.</text>
</comment>
<feature type="domain" description="Pectinesterase catalytic" evidence="4">
    <location>
        <begin position="34"/>
        <end position="189"/>
    </location>
</feature>
<proteinExistence type="inferred from homology"/>
<dbReference type="GO" id="GO:0009279">
    <property type="term" value="C:cell outer membrane"/>
    <property type="evidence" value="ECO:0007669"/>
    <property type="project" value="TreeGrafter"/>
</dbReference>
<evidence type="ECO:0000256" key="2">
    <source>
        <dbReference type="ARBA" id="ARBA00022801"/>
    </source>
</evidence>
<dbReference type="GeneID" id="98063391"/>
<organism evidence="5 6">
    <name type="scientific">Monoglobus pectinilyticus</name>
    <dbReference type="NCBI Taxonomy" id="1981510"/>
    <lineage>
        <taxon>Bacteria</taxon>
        <taxon>Bacillati</taxon>
        <taxon>Bacillota</taxon>
        <taxon>Clostridia</taxon>
        <taxon>Monoglobales</taxon>
        <taxon>Monoglobaceae</taxon>
        <taxon>Monoglobus</taxon>
    </lineage>
</organism>
<dbReference type="OrthoDB" id="8660908at2"/>
<dbReference type="RefSeq" id="WP_102366663.1">
    <property type="nucleotide sequence ID" value="NZ_CP020991.1"/>
</dbReference>
<evidence type="ECO:0000259" key="4">
    <source>
        <dbReference type="Pfam" id="PF01095"/>
    </source>
</evidence>
<dbReference type="Pfam" id="PF01095">
    <property type="entry name" value="Pectinesterase"/>
    <property type="match status" value="1"/>
</dbReference>